<dbReference type="EMBL" id="CP059735">
    <property type="protein sequence ID" value="WDD98256.1"/>
    <property type="molecule type" value="Genomic_DNA"/>
</dbReference>
<evidence type="ECO:0000256" key="1">
    <source>
        <dbReference type="SAM" id="MobiDB-lite"/>
    </source>
</evidence>
<feature type="transmembrane region" description="Helical" evidence="2">
    <location>
        <begin position="72"/>
        <end position="101"/>
    </location>
</feature>
<proteinExistence type="predicted"/>
<keyword evidence="2" id="KW-0472">Membrane</keyword>
<evidence type="ECO:0000313" key="3">
    <source>
        <dbReference type="EMBL" id="WDD98256.1"/>
    </source>
</evidence>
<accession>A0AAF0C076</accession>
<dbReference type="NCBIfam" id="NF008528">
    <property type="entry name" value="PRK11463.1-2"/>
    <property type="match status" value="1"/>
</dbReference>
<dbReference type="AlphaFoldDB" id="A0AAF0C076"/>
<reference evidence="3 4" key="2">
    <citation type="journal article" date="2022" name="Mar. Drugs">
        <title>Bioassay-Guided Fractionation Leads to the Detection of Cholic Acid Generated by the Rare Thalassomonas sp.</title>
        <authorList>
            <person name="Pheiffer F."/>
            <person name="Schneider Y.K."/>
            <person name="Hansen E.H."/>
            <person name="Andersen J.H."/>
            <person name="Isaksson J."/>
            <person name="Busche T."/>
            <person name="R C."/>
            <person name="Kalinowski J."/>
            <person name="Zyl L.V."/>
            <person name="Trindade M."/>
        </authorList>
    </citation>
    <scope>NUCLEOTIDE SEQUENCE [LARGE SCALE GENOMIC DNA]</scope>
    <source>
        <strain evidence="3 4">A5K-106</strain>
    </source>
</reference>
<keyword evidence="2" id="KW-0812">Transmembrane</keyword>
<evidence type="ECO:0000313" key="4">
    <source>
        <dbReference type="Proteomes" id="UP000032568"/>
    </source>
</evidence>
<dbReference type="Proteomes" id="UP000032568">
    <property type="component" value="Chromosome"/>
</dbReference>
<feature type="region of interest" description="Disordered" evidence="1">
    <location>
        <begin position="133"/>
        <end position="171"/>
    </location>
</feature>
<evidence type="ECO:0000256" key="2">
    <source>
        <dbReference type="SAM" id="Phobius"/>
    </source>
</evidence>
<gene>
    <name evidence="3" type="ORF">SG35_023735</name>
</gene>
<dbReference type="InterPro" id="IPR007313">
    <property type="entry name" value="FxsA"/>
</dbReference>
<dbReference type="Pfam" id="PF04186">
    <property type="entry name" value="FxsA"/>
    <property type="match status" value="1"/>
</dbReference>
<dbReference type="GO" id="GO:0016020">
    <property type="term" value="C:membrane"/>
    <property type="evidence" value="ECO:0007669"/>
    <property type="project" value="InterPro"/>
</dbReference>
<dbReference type="KEGG" id="tact:SG35_023735"/>
<dbReference type="RefSeq" id="WP_044835498.1">
    <property type="nucleotide sequence ID" value="NZ_CP059735.1"/>
</dbReference>
<name>A0AAF0C076_9GAMM</name>
<feature type="transmembrane region" description="Helical" evidence="2">
    <location>
        <begin position="7"/>
        <end position="38"/>
    </location>
</feature>
<dbReference type="PANTHER" id="PTHR35335">
    <property type="entry name" value="UPF0716 PROTEIN FXSA"/>
    <property type="match status" value="1"/>
</dbReference>
<keyword evidence="4" id="KW-1185">Reference proteome</keyword>
<protein>
    <submittedName>
        <fullName evidence="3">FxsA family protein</fullName>
    </submittedName>
</protein>
<keyword evidence="2" id="KW-1133">Transmembrane helix</keyword>
<reference evidence="3 4" key="1">
    <citation type="journal article" date="2015" name="Genome Announc.">
        <title>Draft Genome Sequences of Marine Isolates of Thalassomonas viridans and Thalassomonas actiniarum.</title>
        <authorList>
            <person name="Olonade I."/>
            <person name="van Zyl L.J."/>
            <person name="Trindade M."/>
        </authorList>
    </citation>
    <scope>NUCLEOTIDE SEQUENCE [LARGE SCALE GENOMIC DNA]</scope>
    <source>
        <strain evidence="3 4">A5K-106</strain>
    </source>
</reference>
<dbReference type="PANTHER" id="PTHR35335:SF1">
    <property type="entry name" value="UPF0716 PROTEIN FXSA"/>
    <property type="match status" value="1"/>
</dbReference>
<organism evidence="3 4">
    <name type="scientific">Thalassomonas actiniarum</name>
    <dbReference type="NCBI Taxonomy" id="485447"/>
    <lineage>
        <taxon>Bacteria</taxon>
        <taxon>Pseudomonadati</taxon>
        <taxon>Pseudomonadota</taxon>
        <taxon>Gammaproteobacteria</taxon>
        <taxon>Alteromonadales</taxon>
        <taxon>Colwelliaceae</taxon>
        <taxon>Thalassomonas</taxon>
    </lineage>
</organism>
<sequence>MFRILFLLFIAVPIIEIMVLMQVGAFLGAWPTIAIVILTAWFGAKKVRQQGLATLSSVQTKMAQGQMPSDEIVAGVLLLVSGVLLLTPGFVTDFFGLALLVPQFRQALIKAVQQKIVVSQVARGGFSHQSQHFSQSQGFSQTHEQAPGQDFIEKSRGQSGHTLEGDFERKD</sequence>